<keyword evidence="3" id="KW-1185">Reference proteome</keyword>
<keyword evidence="1" id="KW-1133">Transmembrane helix</keyword>
<accession>A0A0W0RUN0</accession>
<dbReference type="PATRIC" id="fig|447.4.peg.1257"/>
<comment type="caution">
    <text evidence="2">The sequence shown here is derived from an EMBL/GenBank/DDBJ whole genome shotgun (WGS) entry which is preliminary data.</text>
</comment>
<gene>
    <name evidence="2" type="ORF">Lboz_1175</name>
</gene>
<evidence type="ECO:0000313" key="3">
    <source>
        <dbReference type="Proteomes" id="UP000054695"/>
    </source>
</evidence>
<reference evidence="2 3" key="1">
    <citation type="submission" date="2015-11" db="EMBL/GenBank/DDBJ databases">
        <title>Genomic analysis of 38 Legionella species identifies large and diverse effector repertoires.</title>
        <authorList>
            <person name="Burstein D."/>
            <person name="Amaro F."/>
            <person name="Zusman T."/>
            <person name="Lifshitz Z."/>
            <person name="Cohen O."/>
            <person name="Gilbert J.A."/>
            <person name="Pupko T."/>
            <person name="Shuman H.A."/>
            <person name="Segal G."/>
        </authorList>
    </citation>
    <scope>NUCLEOTIDE SEQUENCE [LARGE SCALE GENOMIC DNA]</scope>
    <source>
        <strain evidence="2 3">WIGA</strain>
    </source>
</reference>
<keyword evidence="1" id="KW-0472">Membrane</keyword>
<proteinExistence type="predicted"/>
<dbReference type="OrthoDB" id="5654191at2"/>
<feature type="transmembrane region" description="Helical" evidence="1">
    <location>
        <begin position="214"/>
        <end position="247"/>
    </location>
</feature>
<dbReference type="RefSeq" id="WP_058458848.1">
    <property type="nucleotide sequence ID" value="NZ_CAAAIY010000012.1"/>
</dbReference>
<evidence type="ECO:0000256" key="1">
    <source>
        <dbReference type="SAM" id="Phobius"/>
    </source>
</evidence>
<organism evidence="2 3">
    <name type="scientific">Legionella bozemanae</name>
    <name type="common">Fluoribacter bozemanae</name>
    <dbReference type="NCBI Taxonomy" id="447"/>
    <lineage>
        <taxon>Bacteria</taxon>
        <taxon>Pseudomonadati</taxon>
        <taxon>Pseudomonadota</taxon>
        <taxon>Gammaproteobacteria</taxon>
        <taxon>Legionellales</taxon>
        <taxon>Legionellaceae</taxon>
        <taxon>Legionella</taxon>
    </lineage>
</organism>
<protein>
    <submittedName>
        <fullName evidence="2">Uncharacterized protein</fullName>
    </submittedName>
</protein>
<evidence type="ECO:0000313" key="2">
    <source>
        <dbReference type="EMBL" id="KTC74776.1"/>
    </source>
</evidence>
<dbReference type="AlphaFoldDB" id="A0A0W0RUN0"/>
<name>A0A0W0RUN0_LEGBO</name>
<dbReference type="Proteomes" id="UP000054695">
    <property type="component" value="Unassembled WGS sequence"/>
</dbReference>
<feature type="transmembrane region" description="Helical" evidence="1">
    <location>
        <begin position="168"/>
        <end position="193"/>
    </location>
</feature>
<feature type="transmembrane region" description="Helical" evidence="1">
    <location>
        <begin position="253"/>
        <end position="276"/>
    </location>
</feature>
<sequence>MPDLSKKFTDLKLKQLYGHILSHYQNCVDRGLDVNAAYNEMFLAVQYSIESPWSQSPLAQLDPAEKLKAYAAFNTLFNATPLYQRMQSSQRSAFNPPTPQFNPKAKYVINQYNYYSYQNPTLLDWLILSSIINSHHHSYHHNHGGGDCCWPSNHHGHDSSSNDDLAKLLAALFLILLALIAVVLAFIALYYMLNEFANSVERFYYGEGWMKGALMFATSIGFGAGSTLLTLNFGAAPLIALAVAAGVNPVGVVIAGAVLLTIIGAGIGCFAMNILYDSLNKSANKESMDPSDPERFRLTASEEAYLRDEKGMDPIAVRCAMVALRAEMAKLLGNEKPIPSFFSRYFNKENGKVQELLEKLRHLRKGDINMVEVGELSFDCRLPQRIYIPTYYTQTQPTYSDTPPPYPGMYTPSAPQYYA</sequence>
<dbReference type="EMBL" id="LNXU01000013">
    <property type="protein sequence ID" value="KTC74776.1"/>
    <property type="molecule type" value="Genomic_DNA"/>
</dbReference>
<keyword evidence="1" id="KW-0812">Transmembrane</keyword>